<dbReference type="InterPro" id="IPR036028">
    <property type="entry name" value="SH3-like_dom_sf"/>
</dbReference>
<proteinExistence type="predicted"/>
<dbReference type="AlphaFoldDB" id="S2KJ91"/>
<accession>S2KJ91</accession>
<dbReference type="PROSITE" id="PS50002">
    <property type="entry name" value="SH3"/>
    <property type="match status" value="1"/>
</dbReference>
<feature type="domain" description="SH3" evidence="4">
    <location>
        <begin position="82"/>
        <end position="143"/>
    </location>
</feature>
<feature type="compositionally biased region" description="Acidic residues" evidence="3">
    <location>
        <begin position="41"/>
        <end position="69"/>
    </location>
</feature>
<dbReference type="PROSITE" id="PS50200">
    <property type="entry name" value="RA"/>
    <property type="match status" value="1"/>
</dbReference>
<keyword evidence="7" id="KW-1185">Reference proteome</keyword>
<protein>
    <recommendedName>
        <fullName evidence="8">SH3 domain-containing protein</fullName>
    </recommendedName>
</protein>
<dbReference type="GO" id="GO:0007165">
    <property type="term" value="P:signal transduction"/>
    <property type="evidence" value="ECO:0007669"/>
    <property type="project" value="InterPro"/>
</dbReference>
<dbReference type="SUPFAM" id="SSF54236">
    <property type="entry name" value="Ubiquitin-like"/>
    <property type="match status" value="1"/>
</dbReference>
<evidence type="ECO:0000313" key="7">
    <source>
        <dbReference type="Proteomes" id="UP000014254"/>
    </source>
</evidence>
<organism evidence="6 7">
    <name type="scientific">Mucor circinelloides f. circinelloides (strain 1006PhL)</name>
    <name type="common">Mucormycosis agent</name>
    <name type="synonym">Calyptromyces circinelloides</name>
    <dbReference type="NCBI Taxonomy" id="1220926"/>
    <lineage>
        <taxon>Eukaryota</taxon>
        <taxon>Fungi</taxon>
        <taxon>Fungi incertae sedis</taxon>
        <taxon>Mucoromycota</taxon>
        <taxon>Mucoromycotina</taxon>
        <taxon>Mucoromycetes</taxon>
        <taxon>Mucorales</taxon>
        <taxon>Mucorineae</taxon>
        <taxon>Mucoraceae</taxon>
        <taxon>Mucor</taxon>
    </lineage>
</organism>
<evidence type="ECO:0000256" key="3">
    <source>
        <dbReference type="SAM" id="MobiDB-lite"/>
    </source>
</evidence>
<dbReference type="Gene3D" id="3.10.20.90">
    <property type="entry name" value="Phosphatidylinositol 3-kinase Catalytic Subunit, Chain A, domain 1"/>
    <property type="match status" value="1"/>
</dbReference>
<dbReference type="Pfam" id="PF00788">
    <property type="entry name" value="RA"/>
    <property type="match status" value="1"/>
</dbReference>
<dbReference type="STRING" id="1220926.S2KJ91"/>
<dbReference type="PANTHER" id="PTHR47775">
    <property type="entry name" value="BUD SITE SELECTION PROTEIN 14"/>
    <property type="match status" value="1"/>
</dbReference>
<dbReference type="EMBL" id="KE123899">
    <property type="protein sequence ID" value="EPB92500.1"/>
    <property type="molecule type" value="Genomic_DNA"/>
</dbReference>
<dbReference type="GO" id="GO:0008104">
    <property type="term" value="P:intracellular protein localization"/>
    <property type="evidence" value="ECO:0007669"/>
    <property type="project" value="TreeGrafter"/>
</dbReference>
<evidence type="ECO:0000256" key="1">
    <source>
        <dbReference type="ARBA" id="ARBA00022443"/>
    </source>
</evidence>
<feature type="region of interest" description="Disordered" evidence="3">
    <location>
        <begin position="279"/>
        <end position="309"/>
    </location>
</feature>
<dbReference type="SMART" id="SM00326">
    <property type="entry name" value="SH3"/>
    <property type="match status" value="1"/>
</dbReference>
<dbReference type="GO" id="GO:0030950">
    <property type="term" value="P:establishment or maintenance of actin cytoskeleton polarity"/>
    <property type="evidence" value="ECO:0007669"/>
    <property type="project" value="TreeGrafter"/>
</dbReference>
<feature type="region of interest" description="Disordered" evidence="3">
    <location>
        <begin position="1"/>
        <end position="79"/>
    </location>
</feature>
<feature type="compositionally biased region" description="Acidic residues" evidence="3">
    <location>
        <begin position="243"/>
        <end position="252"/>
    </location>
</feature>
<dbReference type="InterPro" id="IPR053039">
    <property type="entry name" value="Polarity_Bud-Selection_Reg"/>
</dbReference>
<feature type="compositionally biased region" description="Polar residues" evidence="3">
    <location>
        <begin position="1"/>
        <end position="13"/>
    </location>
</feature>
<reference evidence="7" key="1">
    <citation type="submission" date="2013-05" db="EMBL/GenBank/DDBJ databases">
        <title>The Genome sequence of Mucor circinelloides f. circinelloides 1006PhL.</title>
        <authorList>
            <consortium name="The Broad Institute Genomics Platform"/>
            <person name="Cuomo C."/>
            <person name="Earl A."/>
            <person name="Findley K."/>
            <person name="Lee S.C."/>
            <person name="Walker B."/>
            <person name="Young S."/>
            <person name="Zeng Q."/>
            <person name="Gargeya S."/>
            <person name="Fitzgerald M."/>
            <person name="Haas B."/>
            <person name="Abouelleil A."/>
            <person name="Allen A.W."/>
            <person name="Alvarado L."/>
            <person name="Arachchi H.M."/>
            <person name="Berlin A.M."/>
            <person name="Chapman S.B."/>
            <person name="Gainer-Dewar J."/>
            <person name="Goldberg J."/>
            <person name="Griggs A."/>
            <person name="Gujja S."/>
            <person name="Hansen M."/>
            <person name="Howarth C."/>
            <person name="Imamovic A."/>
            <person name="Ireland A."/>
            <person name="Larimer J."/>
            <person name="McCowan C."/>
            <person name="Murphy C."/>
            <person name="Pearson M."/>
            <person name="Poon T.W."/>
            <person name="Priest M."/>
            <person name="Roberts A."/>
            <person name="Saif S."/>
            <person name="Shea T."/>
            <person name="Sisk P."/>
            <person name="Sykes S."/>
            <person name="Wortman J."/>
            <person name="Nusbaum C."/>
            <person name="Birren B."/>
        </authorList>
    </citation>
    <scope>NUCLEOTIDE SEQUENCE [LARGE SCALE GENOMIC DNA]</scope>
    <source>
        <strain evidence="7">1006PhL</strain>
    </source>
</reference>
<dbReference type="eggNOG" id="ENOG502R17J">
    <property type="taxonomic scope" value="Eukaryota"/>
</dbReference>
<dbReference type="PANTHER" id="PTHR47775:SF1">
    <property type="entry name" value="BUD SITE SELECTION PROTEIN 14"/>
    <property type="match status" value="1"/>
</dbReference>
<dbReference type="Gene3D" id="2.30.30.40">
    <property type="entry name" value="SH3 Domains"/>
    <property type="match status" value="1"/>
</dbReference>
<dbReference type="Proteomes" id="UP000014254">
    <property type="component" value="Unassembled WGS sequence"/>
</dbReference>
<dbReference type="VEuPathDB" id="FungiDB:HMPREF1544_00513"/>
<dbReference type="SUPFAM" id="SSF50044">
    <property type="entry name" value="SH3-domain"/>
    <property type="match status" value="1"/>
</dbReference>
<dbReference type="InterPro" id="IPR001452">
    <property type="entry name" value="SH3_domain"/>
</dbReference>
<feature type="region of interest" description="Disordered" evidence="3">
    <location>
        <begin position="225"/>
        <end position="257"/>
    </location>
</feature>
<gene>
    <name evidence="6" type="ORF">HMPREF1544_00513</name>
</gene>
<dbReference type="GO" id="GO:0015630">
    <property type="term" value="C:microtubule cytoskeleton"/>
    <property type="evidence" value="ECO:0007669"/>
    <property type="project" value="TreeGrafter"/>
</dbReference>
<evidence type="ECO:0000256" key="2">
    <source>
        <dbReference type="PROSITE-ProRule" id="PRU00192"/>
    </source>
</evidence>
<sequence length="798" mass="89894">MSRNLVISTQRKWTPSPELAIREEDSDEDTQPIHKQRLIEEVEEDDEQGQDDEDDEEEEEEEEEEEDGSDFTSSPSIPDENINFDLVYTLHTFEATVDGQASVKKGDALTLLDDSNSYWWLIRDLKTSEVGYIPAENIETPFERLARLNKHRNVELTSMDQAAHYINNKAAPNASSKKKKKVVLSTSLNVQLHVLLTGEDDDEIEEETYEEWNEEMLDDDDMDEDIEQHTEKQQQQQKQLANAEEDEDDDDDKPLQQSVQKNSQILDSKNNLHHDETKDALQNQHRIKEPTAVNNHADPVRHPSREQAPVNSKVLRVFAGNVDVGASYHSVRVTESTSVDELLMSAMEKFHISQIETKNGRSHGKNSGVEYYLTVKSRDGDEITLDPEDKPYAIHESLTAHLTTPMPSLTQFRQLVPTSDYVNRRKKKRSSSISSLSDSSLQFFMHKRIKRVNDKSGQVHIKVSLMTTAASTTAPVTPLVSDKMAAIKKMTTLRRFGKKKTKKDKAEMERIDKMIAIPANISISDLTSTALVKFHIISDMEQAHQYRLILNTNGKDTLLNLDQKLSDVLKGLEATAKEKRFILHNFSSNLDDQRPVSLSSSTSSSSSSSARPTSSKIFPEKPLHHRMYSQNSHPVMTRLDSNTEAILKRVDAALEAFEPTNNTIPRKDIANPNFPSPMSVSRNEGGVDIHLPHGVLRSTPLSEKQTQYSLMKNPNTLVLQRVLPADKTTARKVPEKNAISGEEMATLVKYGSQYLDAYDTANNTIAPTSAAASSRLFVERDSGKSLSSLEDLEKVKCS</sequence>
<dbReference type="InterPro" id="IPR029071">
    <property type="entry name" value="Ubiquitin-like_domsf"/>
</dbReference>
<dbReference type="InterPro" id="IPR000159">
    <property type="entry name" value="RA_dom"/>
</dbReference>
<evidence type="ECO:0000259" key="4">
    <source>
        <dbReference type="PROSITE" id="PS50002"/>
    </source>
</evidence>
<name>S2KJ91_MUCC1</name>
<feature type="region of interest" description="Disordered" evidence="3">
    <location>
        <begin position="592"/>
        <end position="623"/>
    </location>
</feature>
<keyword evidence="1 2" id="KW-0728">SH3 domain</keyword>
<dbReference type="OMA" id="EDIMHRI"/>
<dbReference type="InParanoid" id="S2KJ91"/>
<evidence type="ECO:0000259" key="5">
    <source>
        <dbReference type="PROSITE" id="PS50200"/>
    </source>
</evidence>
<feature type="compositionally biased region" description="Low complexity" evidence="3">
    <location>
        <begin position="597"/>
        <end position="615"/>
    </location>
</feature>
<dbReference type="GO" id="GO:0051286">
    <property type="term" value="C:cell tip"/>
    <property type="evidence" value="ECO:0007669"/>
    <property type="project" value="TreeGrafter"/>
</dbReference>
<feature type="domain" description="Ras-associating" evidence="5">
    <location>
        <begin position="311"/>
        <end position="428"/>
    </location>
</feature>
<dbReference type="Pfam" id="PF00018">
    <property type="entry name" value="SH3_1"/>
    <property type="match status" value="1"/>
</dbReference>
<evidence type="ECO:0000313" key="6">
    <source>
        <dbReference type="EMBL" id="EPB92500.1"/>
    </source>
</evidence>
<evidence type="ECO:0008006" key="8">
    <source>
        <dbReference type="Google" id="ProtNLM"/>
    </source>
</evidence>
<dbReference type="OrthoDB" id="196165at2759"/>